<dbReference type="InterPro" id="IPR001387">
    <property type="entry name" value="Cro/C1-type_HTH"/>
</dbReference>
<dbReference type="EMBL" id="PIPY01000004">
    <property type="protein sequence ID" value="RUO62203.1"/>
    <property type="molecule type" value="Genomic_DNA"/>
</dbReference>
<proteinExistence type="predicted"/>
<dbReference type="AlphaFoldDB" id="A0A432YMN7"/>
<dbReference type="PROSITE" id="PS50943">
    <property type="entry name" value="HTH_CROC1"/>
    <property type="match status" value="1"/>
</dbReference>
<organism evidence="2 3">
    <name type="scientific">Pseudidiomarina insulisalsae</name>
    <dbReference type="NCBI Taxonomy" id="575789"/>
    <lineage>
        <taxon>Bacteria</taxon>
        <taxon>Pseudomonadati</taxon>
        <taxon>Pseudomonadota</taxon>
        <taxon>Gammaproteobacteria</taxon>
        <taxon>Alteromonadales</taxon>
        <taxon>Idiomarinaceae</taxon>
        <taxon>Pseudidiomarina</taxon>
    </lineage>
</organism>
<accession>A0A432YMN7</accession>
<reference evidence="3" key="1">
    <citation type="journal article" date="2018" name="Front. Microbiol.">
        <title>Genome-Based Analysis Reveals the Taxonomy and Diversity of the Family Idiomarinaceae.</title>
        <authorList>
            <person name="Liu Y."/>
            <person name="Lai Q."/>
            <person name="Shao Z."/>
        </authorList>
    </citation>
    <scope>NUCLEOTIDE SEQUENCE [LARGE SCALE GENOMIC DNA]</scope>
    <source>
        <strain evidence="3">CVS-6</strain>
    </source>
</reference>
<dbReference type="Proteomes" id="UP000288259">
    <property type="component" value="Unassembled WGS sequence"/>
</dbReference>
<evidence type="ECO:0000259" key="1">
    <source>
        <dbReference type="PROSITE" id="PS50943"/>
    </source>
</evidence>
<protein>
    <recommendedName>
        <fullName evidence="1">HTH cro/C1-type domain-containing protein</fullName>
    </recommendedName>
</protein>
<dbReference type="CDD" id="cd00093">
    <property type="entry name" value="HTH_XRE"/>
    <property type="match status" value="1"/>
</dbReference>
<comment type="caution">
    <text evidence="2">The sequence shown here is derived from an EMBL/GenBank/DDBJ whole genome shotgun (WGS) entry which is preliminary data.</text>
</comment>
<dbReference type="SMART" id="SM00530">
    <property type="entry name" value="HTH_XRE"/>
    <property type="match status" value="1"/>
</dbReference>
<dbReference type="Gene3D" id="1.10.260.40">
    <property type="entry name" value="lambda repressor-like DNA-binding domains"/>
    <property type="match status" value="1"/>
</dbReference>
<dbReference type="OrthoDB" id="4829428at2"/>
<sequence length="109" mass="12560">MDANVSAERLAVMLGQWLKSERAEQGMDQSELATLAGVSRATVSRMERGQSVASHSLFRLMAQLQALDDISLLVEDNYMSTQQLKRKITGRRNRQRRHKWEAFCDYWSI</sequence>
<name>A0A432YMN7_9GAMM</name>
<keyword evidence="3" id="KW-1185">Reference proteome</keyword>
<feature type="domain" description="HTH cro/C1-type" evidence="1">
    <location>
        <begin position="18"/>
        <end position="70"/>
    </location>
</feature>
<dbReference type="SUPFAM" id="SSF47413">
    <property type="entry name" value="lambda repressor-like DNA-binding domains"/>
    <property type="match status" value="1"/>
</dbReference>
<evidence type="ECO:0000313" key="3">
    <source>
        <dbReference type="Proteomes" id="UP000288259"/>
    </source>
</evidence>
<dbReference type="InterPro" id="IPR010982">
    <property type="entry name" value="Lambda_DNA-bd_dom_sf"/>
</dbReference>
<dbReference type="RefSeq" id="WP_126754166.1">
    <property type="nucleotide sequence ID" value="NZ_PIPY01000004.1"/>
</dbReference>
<dbReference type="Pfam" id="PF01381">
    <property type="entry name" value="HTH_3"/>
    <property type="match status" value="1"/>
</dbReference>
<dbReference type="GO" id="GO:0003677">
    <property type="term" value="F:DNA binding"/>
    <property type="evidence" value="ECO:0007669"/>
    <property type="project" value="InterPro"/>
</dbReference>
<evidence type="ECO:0000313" key="2">
    <source>
        <dbReference type="EMBL" id="RUO62203.1"/>
    </source>
</evidence>
<gene>
    <name evidence="2" type="ORF">CWI71_04960</name>
</gene>